<evidence type="ECO:0000313" key="1">
    <source>
        <dbReference type="EMBL" id="KAI0042030.1"/>
    </source>
</evidence>
<evidence type="ECO:0000313" key="2">
    <source>
        <dbReference type="Proteomes" id="UP000814033"/>
    </source>
</evidence>
<organism evidence="1 2">
    <name type="scientific">Auriscalpium vulgare</name>
    <dbReference type="NCBI Taxonomy" id="40419"/>
    <lineage>
        <taxon>Eukaryota</taxon>
        <taxon>Fungi</taxon>
        <taxon>Dikarya</taxon>
        <taxon>Basidiomycota</taxon>
        <taxon>Agaricomycotina</taxon>
        <taxon>Agaricomycetes</taxon>
        <taxon>Russulales</taxon>
        <taxon>Auriscalpiaceae</taxon>
        <taxon>Auriscalpium</taxon>
    </lineage>
</organism>
<accession>A0ACB8REL9</accession>
<name>A0ACB8REL9_9AGAM</name>
<reference evidence="1" key="1">
    <citation type="submission" date="2021-02" db="EMBL/GenBank/DDBJ databases">
        <authorList>
            <consortium name="DOE Joint Genome Institute"/>
            <person name="Ahrendt S."/>
            <person name="Looney B.P."/>
            <person name="Miyauchi S."/>
            <person name="Morin E."/>
            <person name="Drula E."/>
            <person name="Courty P.E."/>
            <person name="Chicoki N."/>
            <person name="Fauchery L."/>
            <person name="Kohler A."/>
            <person name="Kuo A."/>
            <person name="Labutti K."/>
            <person name="Pangilinan J."/>
            <person name="Lipzen A."/>
            <person name="Riley R."/>
            <person name="Andreopoulos W."/>
            <person name="He G."/>
            <person name="Johnson J."/>
            <person name="Barry K.W."/>
            <person name="Grigoriev I.V."/>
            <person name="Nagy L."/>
            <person name="Hibbett D."/>
            <person name="Henrissat B."/>
            <person name="Matheny P.B."/>
            <person name="Labbe J."/>
            <person name="Martin F."/>
        </authorList>
    </citation>
    <scope>NUCLEOTIDE SEQUENCE</scope>
    <source>
        <strain evidence="1">FP105234-sp</strain>
    </source>
</reference>
<sequence>MSQSSKVNFSAYLEMNDEAAAAFLTLMDCDLLGRDITPGSKWAVNLTRYSAEPAYPSPETTPVCECTLLACDDANTGKPRFHKVYDTSPSSDDVVAFVRRCIMAPKQPQEIAVPERMLFCAAFRPHKFALTLLLNEFEYPPPFKWQIADASDQQQYTPPDIFTYLVGLANEMKGIGNGHFDGRRREDAVRSYTIALGDLDRAVALRPQRDDAPTRRLRAVLLANRAAAQLLMCDGGKTKDIRVGWKDADAVAALQDGRAAEEADPTYVKGYFRQVAAYERLGKLGERCAVLERALGHVHGADVLAVKNALDSYAG</sequence>
<gene>
    <name evidence="1" type="ORF">FA95DRAFT_1610538</name>
</gene>
<dbReference type="EMBL" id="MU276088">
    <property type="protein sequence ID" value="KAI0042030.1"/>
    <property type="molecule type" value="Genomic_DNA"/>
</dbReference>
<proteinExistence type="predicted"/>
<protein>
    <submittedName>
        <fullName evidence="1">Uncharacterized protein</fullName>
    </submittedName>
</protein>
<comment type="caution">
    <text evidence="1">The sequence shown here is derived from an EMBL/GenBank/DDBJ whole genome shotgun (WGS) entry which is preliminary data.</text>
</comment>
<dbReference type="Proteomes" id="UP000814033">
    <property type="component" value="Unassembled WGS sequence"/>
</dbReference>
<keyword evidence="2" id="KW-1185">Reference proteome</keyword>
<reference evidence="1" key="2">
    <citation type="journal article" date="2022" name="New Phytol.">
        <title>Evolutionary transition to the ectomycorrhizal habit in the genomes of a hyperdiverse lineage of mushroom-forming fungi.</title>
        <authorList>
            <person name="Looney B."/>
            <person name="Miyauchi S."/>
            <person name="Morin E."/>
            <person name="Drula E."/>
            <person name="Courty P.E."/>
            <person name="Kohler A."/>
            <person name="Kuo A."/>
            <person name="LaButti K."/>
            <person name="Pangilinan J."/>
            <person name="Lipzen A."/>
            <person name="Riley R."/>
            <person name="Andreopoulos W."/>
            <person name="He G."/>
            <person name="Johnson J."/>
            <person name="Nolan M."/>
            <person name="Tritt A."/>
            <person name="Barry K.W."/>
            <person name="Grigoriev I.V."/>
            <person name="Nagy L.G."/>
            <person name="Hibbett D."/>
            <person name="Henrissat B."/>
            <person name="Matheny P.B."/>
            <person name="Labbe J."/>
            <person name="Martin F.M."/>
        </authorList>
    </citation>
    <scope>NUCLEOTIDE SEQUENCE</scope>
    <source>
        <strain evidence="1">FP105234-sp</strain>
    </source>
</reference>